<proteinExistence type="inferred from homology"/>
<evidence type="ECO:0000256" key="4">
    <source>
        <dbReference type="ARBA" id="ARBA00022694"/>
    </source>
</evidence>
<comment type="caution">
    <text evidence="8">The sequence shown here is derived from an EMBL/GenBank/DDBJ whole genome shotgun (WGS) entry which is preliminary data.</text>
</comment>
<dbReference type="HAMAP" id="MF_00754">
    <property type="entry name" value="RNase_P_1"/>
    <property type="match status" value="1"/>
</dbReference>
<dbReference type="GO" id="GO:0006364">
    <property type="term" value="P:rRNA processing"/>
    <property type="evidence" value="ECO:0007669"/>
    <property type="project" value="TreeGrafter"/>
</dbReference>
<comment type="similarity">
    <text evidence="2">Belongs to the eukaryotic/archaeal RNase P protein component 1 family.</text>
</comment>
<dbReference type="Gene3D" id="2.30.30.210">
    <property type="entry name" value="Ribonuclease P/MRP, subunit p29"/>
    <property type="match status" value="1"/>
</dbReference>
<evidence type="ECO:0000256" key="6">
    <source>
        <dbReference type="ARBA" id="ARBA00022759"/>
    </source>
</evidence>
<organism evidence="8 10">
    <name type="scientific">Anaeramoeba flamelloides</name>
    <dbReference type="NCBI Taxonomy" id="1746091"/>
    <lineage>
        <taxon>Eukaryota</taxon>
        <taxon>Metamonada</taxon>
        <taxon>Anaeramoebidae</taxon>
        <taxon>Anaeramoeba</taxon>
    </lineage>
</organism>
<reference evidence="8" key="2">
    <citation type="submission" date="2022-08" db="EMBL/GenBank/DDBJ databases">
        <title>Novel sulphate-reducing endosymbionts in the free-living metamonad Anaeramoeba.</title>
        <authorList>
            <person name="Jerlstrom-Hultqvist J."/>
            <person name="Cepicka I."/>
            <person name="Gallot-Lavallee L."/>
            <person name="Salas-Leiva D."/>
            <person name="Curtis B.A."/>
            <person name="Zahonova K."/>
            <person name="Pipaliya S."/>
            <person name="Dacks J."/>
            <person name="Roger A.J."/>
        </authorList>
    </citation>
    <scope>NUCLEOTIDE SEQUENCE</scope>
    <source>
        <strain evidence="8">Busselton2</strain>
    </source>
</reference>
<dbReference type="PANTHER" id="PTHR13348">
    <property type="entry name" value="RIBONUCLEASE P SUBUNIT P29"/>
    <property type="match status" value="1"/>
</dbReference>
<dbReference type="Pfam" id="PF01868">
    <property type="entry name" value="RNase_P-MRP_p29"/>
    <property type="match status" value="1"/>
</dbReference>
<dbReference type="InterPro" id="IPR023538">
    <property type="entry name" value="RNP1"/>
</dbReference>
<evidence type="ECO:0000256" key="5">
    <source>
        <dbReference type="ARBA" id="ARBA00022722"/>
    </source>
</evidence>
<evidence type="ECO:0000256" key="7">
    <source>
        <dbReference type="ARBA" id="ARBA00022801"/>
    </source>
</evidence>
<dbReference type="InterPro" id="IPR036980">
    <property type="entry name" value="RNase_P/MRP_Rpp29_sf"/>
</dbReference>
<keyword evidence="6" id="KW-0255">Endonuclease</keyword>
<dbReference type="EMBL" id="JAOAOG010000026">
    <property type="protein sequence ID" value="KAJ6254243.1"/>
    <property type="molecule type" value="Genomic_DNA"/>
</dbReference>
<evidence type="ECO:0000313" key="11">
    <source>
        <dbReference type="Proteomes" id="UP001150062"/>
    </source>
</evidence>
<dbReference type="PANTHER" id="PTHR13348:SF0">
    <property type="entry name" value="RIBONUCLEASE P PROTEIN SUBUNIT P29"/>
    <property type="match status" value="1"/>
</dbReference>
<dbReference type="GO" id="GO:0000172">
    <property type="term" value="C:ribonuclease MRP complex"/>
    <property type="evidence" value="ECO:0007669"/>
    <property type="project" value="InterPro"/>
</dbReference>
<dbReference type="GO" id="GO:0005634">
    <property type="term" value="C:nucleus"/>
    <property type="evidence" value="ECO:0007669"/>
    <property type="project" value="UniProtKB-SubCell"/>
</dbReference>
<keyword evidence="7" id="KW-0378">Hydrolase</keyword>
<dbReference type="Proteomes" id="UP001146793">
    <property type="component" value="Unassembled WGS sequence"/>
</dbReference>
<gene>
    <name evidence="8" type="ORF">M0812_24313</name>
    <name evidence="9" type="ORF">M0813_12801</name>
</gene>
<evidence type="ECO:0000313" key="8">
    <source>
        <dbReference type="EMBL" id="KAJ3428974.1"/>
    </source>
</evidence>
<keyword evidence="4" id="KW-0819">tRNA processing</keyword>
<dbReference type="GO" id="GO:0016787">
    <property type="term" value="F:hydrolase activity"/>
    <property type="evidence" value="ECO:0007669"/>
    <property type="project" value="UniProtKB-KW"/>
</dbReference>
<dbReference type="InterPro" id="IPR023534">
    <property type="entry name" value="Rof/RNase_P-like"/>
</dbReference>
<accession>A0AAV7YJW1</accession>
<evidence type="ECO:0000256" key="2">
    <source>
        <dbReference type="ARBA" id="ARBA00006181"/>
    </source>
</evidence>
<dbReference type="SUPFAM" id="SSF101744">
    <property type="entry name" value="Rof/RNase P subunit-like"/>
    <property type="match status" value="1"/>
</dbReference>
<dbReference type="GO" id="GO:0033204">
    <property type="term" value="F:ribonuclease P RNA binding"/>
    <property type="evidence" value="ECO:0007669"/>
    <property type="project" value="InterPro"/>
</dbReference>
<protein>
    <submittedName>
        <fullName evidence="8">Ribonuclease p subunit p29</fullName>
    </submittedName>
</protein>
<dbReference type="GO" id="GO:0030677">
    <property type="term" value="C:ribonuclease P complex"/>
    <property type="evidence" value="ECO:0007669"/>
    <property type="project" value="InterPro"/>
</dbReference>
<keyword evidence="5" id="KW-0540">Nuclease</keyword>
<keyword evidence="11" id="KW-1185">Reference proteome</keyword>
<evidence type="ECO:0000313" key="10">
    <source>
        <dbReference type="Proteomes" id="UP001146793"/>
    </source>
</evidence>
<dbReference type="GO" id="GO:0004519">
    <property type="term" value="F:endonuclease activity"/>
    <property type="evidence" value="ECO:0007669"/>
    <property type="project" value="UniProtKB-KW"/>
</dbReference>
<dbReference type="InterPro" id="IPR016848">
    <property type="entry name" value="RNase_P/MRP_Rpp29-subunit"/>
</dbReference>
<dbReference type="Proteomes" id="UP001150062">
    <property type="component" value="Unassembled WGS sequence"/>
</dbReference>
<evidence type="ECO:0000256" key="1">
    <source>
        <dbReference type="ARBA" id="ARBA00004123"/>
    </source>
</evidence>
<name>A0AAV7YJW1_9EUKA</name>
<comment type="subcellular location">
    <subcellularLocation>
        <location evidence="1">Nucleus</location>
    </subcellularLocation>
</comment>
<dbReference type="SMART" id="SM00538">
    <property type="entry name" value="POP4"/>
    <property type="match status" value="1"/>
</dbReference>
<evidence type="ECO:0000313" key="9">
    <source>
        <dbReference type="EMBL" id="KAJ6254243.1"/>
    </source>
</evidence>
<dbReference type="GO" id="GO:0001682">
    <property type="term" value="P:tRNA 5'-leader removal"/>
    <property type="evidence" value="ECO:0007669"/>
    <property type="project" value="InterPro"/>
</dbReference>
<sequence>MSKNKISKEYVNYLETVYPGGAGDNSRVTSVIKSEIHNKFIVLDNSDRKEMNKLFQRKRSSQLELQKGELTLDPYEKHPPLSGSGKTISSRERKKKHLNTISKQNINYSQYKALNTLWKMYINKLIGKSVSNLNTLTMKLARADLHGAKILVCQSKCASLIGISGIMIKETLQTFKVVTKKNKLKSIPKDSCYFQICVHNKLVTLFGKHLILRPYERSSKKFKKKASLQIVHKN</sequence>
<dbReference type="InterPro" id="IPR002730">
    <property type="entry name" value="Rpp29/RNP1"/>
</dbReference>
<evidence type="ECO:0000256" key="3">
    <source>
        <dbReference type="ARBA" id="ARBA00022490"/>
    </source>
</evidence>
<dbReference type="EMBL" id="JANTQA010000057">
    <property type="protein sequence ID" value="KAJ3428974.1"/>
    <property type="molecule type" value="Genomic_DNA"/>
</dbReference>
<dbReference type="AlphaFoldDB" id="A0AAV7YJW1"/>
<reference evidence="9" key="1">
    <citation type="submission" date="2022-08" db="EMBL/GenBank/DDBJ databases">
        <title>Novel sulfate-reducing endosymbionts in the free-living metamonad Anaeramoeba.</title>
        <authorList>
            <person name="Jerlstrom-Hultqvist J."/>
            <person name="Cepicka I."/>
            <person name="Gallot-Lavallee L."/>
            <person name="Salas-Leiva D."/>
            <person name="Curtis B.A."/>
            <person name="Zahonova K."/>
            <person name="Pipaliya S."/>
            <person name="Dacks J."/>
            <person name="Roger A.J."/>
        </authorList>
    </citation>
    <scope>NUCLEOTIDE SEQUENCE</scope>
    <source>
        <strain evidence="9">Schooner1</strain>
    </source>
</reference>
<keyword evidence="3" id="KW-0963">Cytoplasm</keyword>